<comment type="caution">
    <text evidence="2">The sequence shown here is derived from an EMBL/GenBank/DDBJ whole genome shotgun (WGS) entry which is preliminary data.</text>
</comment>
<name>A0ABW0LRJ7_9BACL</name>
<keyword evidence="1" id="KW-0812">Transmembrane</keyword>
<feature type="transmembrane region" description="Helical" evidence="1">
    <location>
        <begin position="93"/>
        <end position="112"/>
    </location>
</feature>
<dbReference type="Proteomes" id="UP001596105">
    <property type="component" value="Unassembled WGS sequence"/>
</dbReference>
<feature type="transmembrane region" description="Helical" evidence="1">
    <location>
        <begin position="65"/>
        <end position="87"/>
    </location>
</feature>
<protein>
    <submittedName>
        <fullName evidence="2">Metal-dependent hydrolase</fullName>
    </submittedName>
</protein>
<accession>A0ABW0LRJ7</accession>
<evidence type="ECO:0000313" key="2">
    <source>
        <dbReference type="EMBL" id="MFC5467627.1"/>
    </source>
</evidence>
<keyword evidence="3" id="KW-1185">Reference proteome</keyword>
<dbReference type="InterPro" id="IPR053170">
    <property type="entry name" value="Transcription_regulator"/>
</dbReference>
<gene>
    <name evidence="2" type="ORF">ACFPPD_02785</name>
</gene>
<proteinExistence type="predicted"/>
<evidence type="ECO:0000256" key="1">
    <source>
        <dbReference type="SAM" id="Phobius"/>
    </source>
</evidence>
<sequence length="322" mass="36669">MDTGSHLLFGATLSGIALFHPAVAQDPALSSAVVAASLIGSHAPDFDSAMRLFGREKYLKHHRGVSHSIPAWFLWSGAIGALTAWAAGEMTHMALLISIAFAAVVIHVLFDYTNGYGVQWLRPFSGRWLHLDTLTLTDPWLFCLHASAAIAAIYGEPLVVSWTCLSSWAATVIYVAWRIAHHRLVVRRVRRRFRRWRSSYVLPGLWWFRWQYVVQTDKGFETGTIEGRRWLPSATVPVCEEHACVEASRRADAVRTLRGFAKKEYVSWAALSDGGYVVTWTDMRFWRPGEWPYRARVTLDERMNIVREELGWHKKTWEAPFV</sequence>
<keyword evidence="1" id="KW-1133">Transmembrane helix</keyword>
<keyword evidence="1" id="KW-0472">Membrane</keyword>
<keyword evidence="2" id="KW-0378">Hydrolase</keyword>
<dbReference type="EMBL" id="JBHSMH010000005">
    <property type="protein sequence ID" value="MFC5467627.1"/>
    <property type="molecule type" value="Genomic_DNA"/>
</dbReference>
<dbReference type="RefSeq" id="WP_209742897.1">
    <property type="nucleotide sequence ID" value="NZ_JBHSMH010000005.1"/>
</dbReference>
<organism evidence="2 3">
    <name type="scientific">Cohnella suwonensis</name>
    <dbReference type="NCBI Taxonomy" id="696072"/>
    <lineage>
        <taxon>Bacteria</taxon>
        <taxon>Bacillati</taxon>
        <taxon>Bacillota</taxon>
        <taxon>Bacilli</taxon>
        <taxon>Bacillales</taxon>
        <taxon>Paenibacillaceae</taxon>
        <taxon>Cohnella</taxon>
    </lineage>
</organism>
<dbReference type="Pfam" id="PF04307">
    <property type="entry name" value="YdjM"/>
    <property type="match status" value="1"/>
</dbReference>
<feature type="transmembrane region" description="Helical" evidence="1">
    <location>
        <begin position="160"/>
        <end position="180"/>
    </location>
</feature>
<reference evidence="3" key="1">
    <citation type="journal article" date="2019" name="Int. J. Syst. Evol. Microbiol.">
        <title>The Global Catalogue of Microorganisms (GCM) 10K type strain sequencing project: providing services to taxonomists for standard genome sequencing and annotation.</title>
        <authorList>
            <consortium name="The Broad Institute Genomics Platform"/>
            <consortium name="The Broad Institute Genome Sequencing Center for Infectious Disease"/>
            <person name="Wu L."/>
            <person name="Ma J."/>
        </authorList>
    </citation>
    <scope>NUCLEOTIDE SEQUENCE [LARGE SCALE GENOMIC DNA]</scope>
    <source>
        <strain evidence="3">CCUG 57113</strain>
    </source>
</reference>
<dbReference type="GO" id="GO:0016787">
    <property type="term" value="F:hydrolase activity"/>
    <property type="evidence" value="ECO:0007669"/>
    <property type="project" value="UniProtKB-KW"/>
</dbReference>
<dbReference type="PANTHER" id="PTHR40031:SF1">
    <property type="entry name" value="MEMBRANE-BOUND METAL-DEPENDENT HYDROLASE"/>
    <property type="match status" value="1"/>
</dbReference>
<dbReference type="PANTHER" id="PTHR40031">
    <property type="entry name" value="HYPOTHETICAL MEMBRANE SPANNING PROTEIN"/>
    <property type="match status" value="1"/>
</dbReference>
<evidence type="ECO:0000313" key="3">
    <source>
        <dbReference type="Proteomes" id="UP001596105"/>
    </source>
</evidence>
<dbReference type="InterPro" id="IPR007404">
    <property type="entry name" value="YdjM-like"/>
</dbReference>